<feature type="domain" description="Amidohydrolase-related" evidence="12">
    <location>
        <begin position="72"/>
        <end position="491"/>
    </location>
</feature>
<evidence type="ECO:0000313" key="13">
    <source>
        <dbReference type="EMBL" id="GJE90755.1"/>
    </source>
</evidence>
<evidence type="ECO:0000256" key="1">
    <source>
        <dbReference type="ARBA" id="ARBA00001947"/>
    </source>
</evidence>
<dbReference type="Proteomes" id="UP000703269">
    <property type="component" value="Unassembled WGS sequence"/>
</dbReference>
<dbReference type="OrthoDB" id="194468at2759"/>
<evidence type="ECO:0000256" key="11">
    <source>
        <dbReference type="ARBA" id="ARBA00083147"/>
    </source>
</evidence>
<comment type="caution">
    <text evidence="13">The sequence shown here is derived from an EMBL/GenBank/DDBJ whole genome shotgun (WGS) entry which is preliminary data.</text>
</comment>
<dbReference type="EMBL" id="BPQB01000018">
    <property type="protein sequence ID" value="GJE90755.1"/>
    <property type="molecule type" value="Genomic_DNA"/>
</dbReference>
<dbReference type="GO" id="GO:0008270">
    <property type="term" value="F:zinc ion binding"/>
    <property type="evidence" value="ECO:0007669"/>
    <property type="project" value="TreeGrafter"/>
</dbReference>
<dbReference type="AlphaFoldDB" id="A0A9P3GA30"/>
<dbReference type="PANTHER" id="PTHR11271">
    <property type="entry name" value="GUANINE DEAMINASE"/>
    <property type="match status" value="1"/>
</dbReference>
<evidence type="ECO:0000256" key="10">
    <source>
        <dbReference type="ARBA" id="ARBA00069860"/>
    </source>
</evidence>
<dbReference type="InterPro" id="IPR032466">
    <property type="entry name" value="Metal_Hydrolase"/>
</dbReference>
<dbReference type="SUPFAM" id="SSF51338">
    <property type="entry name" value="Composite domain of metallo-dependent hydrolases"/>
    <property type="match status" value="1"/>
</dbReference>
<proteinExistence type="inferred from homology"/>
<evidence type="ECO:0000256" key="2">
    <source>
        <dbReference type="ARBA" id="ARBA00004984"/>
    </source>
</evidence>
<comment type="cofactor">
    <cofactor evidence="1">
        <name>Zn(2+)</name>
        <dbReference type="ChEBI" id="CHEBI:29105"/>
    </cofactor>
</comment>
<evidence type="ECO:0000256" key="8">
    <source>
        <dbReference type="ARBA" id="ARBA00051148"/>
    </source>
</evidence>
<dbReference type="InterPro" id="IPR051607">
    <property type="entry name" value="Metallo-dep_hydrolases"/>
</dbReference>
<dbReference type="PANTHER" id="PTHR11271:SF6">
    <property type="entry name" value="GUANINE DEAMINASE"/>
    <property type="match status" value="1"/>
</dbReference>
<evidence type="ECO:0000256" key="9">
    <source>
        <dbReference type="ARBA" id="ARBA00056079"/>
    </source>
</evidence>
<evidence type="ECO:0000259" key="12">
    <source>
        <dbReference type="Pfam" id="PF01979"/>
    </source>
</evidence>
<comment type="catalytic activity">
    <reaction evidence="8">
        <text>guanine + H2O + H(+) = xanthine + NH4(+)</text>
        <dbReference type="Rhea" id="RHEA:14665"/>
        <dbReference type="ChEBI" id="CHEBI:15377"/>
        <dbReference type="ChEBI" id="CHEBI:15378"/>
        <dbReference type="ChEBI" id="CHEBI:16235"/>
        <dbReference type="ChEBI" id="CHEBI:17712"/>
        <dbReference type="ChEBI" id="CHEBI:28938"/>
        <dbReference type="EC" id="3.5.4.3"/>
    </reaction>
</comment>
<organism evidence="13 14">
    <name type="scientific">Phanerochaete sordida</name>
    <dbReference type="NCBI Taxonomy" id="48140"/>
    <lineage>
        <taxon>Eukaryota</taxon>
        <taxon>Fungi</taxon>
        <taxon>Dikarya</taxon>
        <taxon>Basidiomycota</taxon>
        <taxon>Agaricomycotina</taxon>
        <taxon>Agaricomycetes</taxon>
        <taxon>Polyporales</taxon>
        <taxon>Phanerochaetaceae</taxon>
        <taxon>Phanerochaete</taxon>
    </lineage>
</organism>
<keyword evidence="6" id="KW-0378">Hydrolase</keyword>
<dbReference type="Pfam" id="PF01979">
    <property type="entry name" value="Amidohydro_1"/>
    <property type="match status" value="1"/>
</dbReference>
<reference evidence="13 14" key="1">
    <citation type="submission" date="2021-08" db="EMBL/GenBank/DDBJ databases">
        <title>Draft Genome Sequence of Phanerochaete sordida strain YK-624.</title>
        <authorList>
            <person name="Mori T."/>
            <person name="Dohra H."/>
            <person name="Suzuki T."/>
            <person name="Kawagishi H."/>
            <person name="Hirai H."/>
        </authorList>
    </citation>
    <scope>NUCLEOTIDE SEQUENCE [LARGE SCALE GENOMIC DNA]</scope>
    <source>
        <strain evidence="13 14">YK-624</strain>
    </source>
</reference>
<dbReference type="Gene3D" id="3.20.20.140">
    <property type="entry name" value="Metal-dependent hydrolases"/>
    <property type="match status" value="1"/>
</dbReference>
<gene>
    <name evidence="13" type="ORF">PsYK624_068990</name>
</gene>
<accession>A0A9P3GA30</accession>
<evidence type="ECO:0000256" key="7">
    <source>
        <dbReference type="ARBA" id="ARBA00022833"/>
    </source>
</evidence>
<evidence type="ECO:0000256" key="5">
    <source>
        <dbReference type="ARBA" id="ARBA00022723"/>
    </source>
</evidence>
<keyword evidence="7" id="KW-0862">Zinc</keyword>
<dbReference type="FunFam" id="3.20.20.140:FF:000022">
    <property type="entry name" value="Guanine deaminase"/>
    <property type="match status" value="1"/>
</dbReference>
<dbReference type="Gene3D" id="2.30.40.10">
    <property type="entry name" value="Urease, subunit C, domain 1"/>
    <property type="match status" value="1"/>
</dbReference>
<dbReference type="InterPro" id="IPR011059">
    <property type="entry name" value="Metal-dep_hydrolase_composite"/>
</dbReference>
<evidence type="ECO:0000256" key="6">
    <source>
        <dbReference type="ARBA" id="ARBA00022801"/>
    </source>
</evidence>
<keyword evidence="5" id="KW-0479">Metal-binding</keyword>
<protein>
    <recommendedName>
        <fullName evidence="10">Probable guanine deaminase</fullName>
        <ecNumber evidence="4">3.5.4.3</ecNumber>
    </recommendedName>
    <alternativeName>
        <fullName evidence="11">Guanine aminohydrolase</fullName>
    </alternativeName>
</protein>
<comment type="function">
    <text evidence="9">Catalyzes the hydrolytic deamination of guanine, producing xanthine and ammonia.</text>
</comment>
<dbReference type="SUPFAM" id="SSF51556">
    <property type="entry name" value="Metallo-dependent hydrolases"/>
    <property type="match status" value="1"/>
</dbReference>
<comment type="pathway">
    <text evidence="2">Purine metabolism; guanine degradation; xanthine from guanine: step 1/1.</text>
</comment>
<dbReference type="GO" id="GO:0008892">
    <property type="term" value="F:guanine deaminase activity"/>
    <property type="evidence" value="ECO:0007669"/>
    <property type="project" value="UniProtKB-EC"/>
</dbReference>
<keyword evidence="14" id="KW-1185">Reference proteome</keyword>
<dbReference type="GO" id="GO:0005829">
    <property type="term" value="C:cytosol"/>
    <property type="evidence" value="ECO:0007669"/>
    <property type="project" value="TreeGrafter"/>
</dbReference>
<evidence type="ECO:0000256" key="4">
    <source>
        <dbReference type="ARBA" id="ARBA00012781"/>
    </source>
</evidence>
<evidence type="ECO:0000313" key="14">
    <source>
        <dbReference type="Proteomes" id="UP000703269"/>
    </source>
</evidence>
<dbReference type="EC" id="3.5.4.3" evidence="4"/>
<evidence type="ECO:0000256" key="3">
    <source>
        <dbReference type="ARBA" id="ARBA00006745"/>
    </source>
</evidence>
<dbReference type="InterPro" id="IPR006680">
    <property type="entry name" value="Amidohydro-rel"/>
</dbReference>
<name>A0A9P3GA30_9APHY</name>
<comment type="similarity">
    <text evidence="3">Belongs to the metallo-dependent hydrolases superfamily. ATZ/TRZ family.</text>
</comment>
<dbReference type="GO" id="GO:0046098">
    <property type="term" value="P:guanine metabolic process"/>
    <property type="evidence" value="ECO:0007669"/>
    <property type="project" value="TreeGrafter"/>
</dbReference>
<sequence length="500" mass="54347">MFTLFYGALITPKSLTEYTAAPQALVCVSKVSGVIEWIELDVPSSAFEDTLAKHGLVDLQDHEVVDLKHGEFLMPGFIDTHLHPCQVPNAGSGQEHELLDWLKHYTFPLEARYKDGSFAKRVYTEVVRRIVNAGTTTCCYFGSLHEEANRILAELVHAAGQRAFVGKCNMDREAPAFYVEPSPDASLHSTLSLISYIRGLTPDPSSALVQPVLTPRFAIACTPDLLSKLSALALSDPSLTIQTHVSENHSEIEYTKVLFKDVLPPPPHGETRGALTYAGVYDAYNLLRENTVLAHAVHLEEEEIELIHRRKAGVSHCPTSNFNLRSGCPKIGVLLDKGIKVGLGTDVSGGFSLSMLTAIQHASVASKLVTLHHGALPGHTPAADGFASKQLSIPTLLYLATQGGADVCNIGARVGSLVPGKAFDALVVRLHSDAGNPGIWGADLDKELCITRGDVKESEAEVRKHELEGLLERFLFCGDERNIKRVYVQGRFIGGTEFQA</sequence>